<dbReference type="GO" id="GO:0030170">
    <property type="term" value="F:pyridoxal phosphate binding"/>
    <property type="evidence" value="ECO:0007669"/>
    <property type="project" value="InterPro"/>
</dbReference>
<dbReference type="AlphaFoldDB" id="A0A6M1RS68"/>
<keyword evidence="2 6" id="KW-0032">Aminotransferase</keyword>
<dbReference type="InterPro" id="IPR015422">
    <property type="entry name" value="PyrdxlP-dep_Trfase_small"/>
</dbReference>
<dbReference type="InterPro" id="IPR015424">
    <property type="entry name" value="PyrdxlP-dep_Trfase"/>
</dbReference>
<comment type="similarity">
    <text evidence="5">Belongs to the class-III pyridoxal-phosphate-dependent aminotransferase family.</text>
</comment>
<dbReference type="PANTHER" id="PTHR11986:SF79">
    <property type="entry name" value="ACETYLORNITHINE AMINOTRANSFERASE, MITOCHONDRIAL"/>
    <property type="match status" value="1"/>
</dbReference>
<dbReference type="Pfam" id="PF00202">
    <property type="entry name" value="Aminotran_3"/>
    <property type="match status" value="1"/>
</dbReference>
<keyword evidence="7" id="KW-1185">Reference proteome</keyword>
<accession>A0A6M1RS68</accession>
<sequence>MEPMESERGMTMGNRGWLERLREYEAPNVTFVDADGGWPIVWVSARGEWVWDVEGRRYVDLTAGFGVAMAGHRSPALVRAIRAQLRSLLHGMGDVHPHVGKVELLEQLSRITFERWTGQGGGRRLRGRAVLGCTGFEAVEIALKTAQRATGRPWVVAFEGGYHGLGYGALNVTHRELFWRPFESQLRRFGCFAPFPGREEDLGRVERCLSRLQRRRAIGAVLVEPVQGRGGIRVPPASFLPWLRAWCDRHGALLILDEIFTGFGRTGRWFACEHFGVVPDVICLGKALTGGFPLSACVGRSDVMESAWPPSAGEALHTSTFQGHPVGCRMALEQIRELERRDLAGRAAGMGAWLMERLRGLRPAPGLEYEVRGLGLMVGLEVRRSDGGPATAVVLDALKRMLVRGFLLLPEGADANVVAFTPPLTVSRAGLERAVRALGECLDEAARATTRERPDHA</sequence>
<dbReference type="PANTHER" id="PTHR11986">
    <property type="entry name" value="AMINOTRANSFERASE CLASS III"/>
    <property type="match status" value="1"/>
</dbReference>
<dbReference type="PROSITE" id="PS00600">
    <property type="entry name" value="AA_TRANSFER_CLASS_3"/>
    <property type="match status" value="1"/>
</dbReference>
<dbReference type="FunFam" id="3.40.640.10:FF:000004">
    <property type="entry name" value="Acetylornithine aminotransferase"/>
    <property type="match status" value="1"/>
</dbReference>
<evidence type="ECO:0000256" key="3">
    <source>
        <dbReference type="ARBA" id="ARBA00022679"/>
    </source>
</evidence>
<evidence type="ECO:0000256" key="1">
    <source>
        <dbReference type="ARBA" id="ARBA00001933"/>
    </source>
</evidence>
<dbReference type="Gene3D" id="3.90.1150.10">
    <property type="entry name" value="Aspartate Aminotransferase, domain 1"/>
    <property type="match status" value="1"/>
</dbReference>
<evidence type="ECO:0000313" key="6">
    <source>
        <dbReference type="EMBL" id="NGO40247.1"/>
    </source>
</evidence>
<dbReference type="Proteomes" id="UP000477311">
    <property type="component" value="Unassembled WGS sequence"/>
</dbReference>
<organism evidence="6 7">
    <name type="scientific">Limisphaera ngatamarikiensis</name>
    <dbReference type="NCBI Taxonomy" id="1324935"/>
    <lineage>
        <taxon>Bacteria</taxon>
        <taxon>Pseudomonadati</taxon>
        <taxon>Verrucomicrobiota</taxon>
        <taxon>Verrucomicrobiia</taxon>
        <taxon>Limisphaerales</taxon>
        <taxon>Limisphaeraceae</taxon>
        <taxon>Limisphaera</taxon>
    </lineage>
</organism>
<proteinExistence type="inferred from homology"/>
<keyword evidence="3 6" id="KW-0808">Transferase</keyword>
<evidence type="ECO:0000256" key="4">
    <source>
        <dbReference type="ARBA" id="ARBA00022898"/>
    </source>
</evidence>
<dbReference type="CDD" id="cd00610">
    <property type="entry name" value="OAT_like"/>
    <property type="match status" value="1"/>
</dbReference>
<dbReference type="PIRSF" id="PIRSF000521">
    <property type="entry name" value="Transaminase_4ab_Lys_Orn"/>
    <property type="match status" value="1"/>
</dbReference>
<dbReference type="Gene3D" id="3.40.640.10">
    <property type="entry name" value="Type I PLP-dependent aspartate aminotransferase-like (Major domain)"/>
    <property type="match status" value="1"/>
</dbReference>
<evidence type="ECO:0000256" key="5">
    <source>
        <dbReference type="RuleBase" id="RU003560"/>
    </source>
</evidence>
<evidence type="ECO:0000256" key="2">
    <source>
        <dbReference type="ARBA" id="ARBA00022576"/>
    </source>
</evidence>
<dbReference type="InterPro" id="IPR049704">
    <property type="entry name" value="Aminotrans_3_PPA_site"/>
</dbReference>
<gene>
    <name evidence="6" type="ORF">G4L39_12705</name>
</gene>
<dbReference type="InterPro" id="IPR005814">
    <property type="entry name" value="Aminotrans_3"/>
</dbReference>
<keyword evidence="4 5" id="KW-0663">Pyridoxal phosphate</keyword>
<dbReference type="GO" id="GO:0008483">
    <property type="term" value="F:transaminase activity"/>
    <property type="evidence" value="ECO:0007669"/>
    <property type="project" value="UniProtKB-KW"/>
</dbReference>
<reference evidence="6 7" key="1">
    <citation type="submission" date="2020-02" db="EMBL/GenBank/DDBJ databases">
        <title>Draft genome sequence of Limisphaera ngatamarikiensis NGM72.4T, a thermophilic Verrucomicrobia grouped in subdivision 3.</title>
        <authorList>
            <person name="Carere C.R."/>
            <person name="Steen J."/>
            <person name="Hugenholtz P."/>
            <person name="Stott M.B."/>
        </authorList>
    </citation>
    <scope>NUCLEOTIDE SEQUENCE [LARGE SCALE GENOMIC DNA]</scope>
    <source>
        <strain evidence="6 7">NGM72.4</strain>
    </source>
</reference>
<comment type="caution">
    <text evidence="6">The sequence shown here is derived from an EMBL/GenBank/DDBJ whole genome shotgun (WGS) entry which is preliminary data.</text>
</comment>
<dbReference type="InterPro" id="IPR050103">
    <property type="entry name" value="Class-III_PLP-dep_AT"/>
</dbReference>
<dbReference type="SUPFAM" id="SSF53383">
    <property type="entry name" value="PLP-dependent transferases"/>
    <property type="match status" value="1"/>
</dbReference>
<name>A0A6M1RS68_9BACT</name>
<dbReference type="GO" id="GO:0042802">
    <property type="term" value="F:identical protein binding"/>
    <property type="evidence" value="ECO:0007669"/>
    <property type="project" value="TreeGrafter"/>
</dbReference>
<dbReference type="EMBL" id="JAAKYA010000082">
    <property type="protein sequence ID" value="NGO40247.1"/>
    <property type="molecule type" value="Genomic_DNA"/>
</dbReference>
<dbReference type="InterPro" id="IPR015421">
    <property type="entry name" value="PyrdxlP-dep_Trfase_major"/>
</dbReference>
<comment type="cofactor">
    <cofactor evidence="1">
        <name>pyridoxal 5'-phosphate</name>
        <dbReference type="ChEBI" id="CHEBI:597326"/>
    </cofactor>
</comment>
<protein>
    <submittedName>
        <fullName evidence="6">Aspartate aminotransferase family protein</fullName>
    </submittedName>
</protein>
<evidence type="ECO:0000313" key="7">
    <source>
        <dbReference type="Proteomes" id="UP000477311"/>
    </source>
</evidence>